<dbReference type="RefSeq" id="WP_222989666.1">
    <property type="nucleotide sequence ID" value="NZ_JAINVV010000004.1"/>
</dbReference>
<evidence type="ECO:0000313" key="2">
    <source>
        <dbReference type="Proteomes" id="UP000706039"/>
    </source>
</evidence>
<dbReference type="EMBL" id="JAINVV010000004">
    <property type="protein sequence ID" value="MBY8822597.1"/>
    <property type="molecule type" value="Genomic_DNA"/>
</dbReference>
<accession>A0ABS7PMQ6</accession>
<comment type="caution">
    <text evidence="1">The sequence shown here is derived from an EMBL/GenBank/DDBJ whole genome shotgun (WGS) entry which is preliminary data.</text>
</comment>
<protein>
    <submittedName>
        <fullName evidence="1">Uncharacterized protein</fullName>
    </submittedName>
</protein>
<dbReference type="Proteomes" id="UP000706039">
    <property type="component" value="Unassembled WGS sequence"/>
</dbReference>
<gene>
    <name evidence="1" type="ORF">K7G82_09855</name>
</gene>
<name>A0ABS7PMQ6_9SPHN</name>
<keyword evidence="2" id="KW-1185">Reference proteome</keyword>
<proteinExistence type="predicted"/>
<organism evidence="1 2">
    <name type="scientific">Sphingomonas colocasiae</name>
    <dbReference type="NCBI Taxonomy" id="1848973"/>
    <lineage>
        <taxon>Bacteria</taxon>
        <taxon>Pseudomonadati</taxon>
        <taxon>Pseudomonadota</taxon>
        <taxon>Alphaproteobacteria</taxon>
        <taxon>Sphingomonadales</taxon>
        <taxon>Sphingomonadaceae</taxon>
        <taxon>Sphingomonas</taxon>
    </lineage>
</organism>
<reference evidence="1 2" key="1">
    <citation type="submission" date="2021-08" db="EMBL/GenBank/DDBJ databases">
        <authorList>
            <person name="Tuo L."/>
        </authorList>
    </citation>
    <scope>NUCLEOTIDE SEQUENCE [LARGE SCALE GENOMIC DNA]</scope>
    <source>
        <strain evidence="1 2">JCM 31229</strain>
    </source>
</reference>
<evidence type="ECO:0000313" key="1">
    <source>
        <dbReference type="EMBL" id="MBY8822597.1"/>
    </source>
</evidence>
<sequence length="49" mass="5411">MGADEILALEIWKALRGRPISEAEIVGEVADYRRCLDAVRATAPQEDPD</sequence>